<gene>
    <name evidence="1" type="ORF">FGG08_007020</name>
</gene>
<dbReference type="AlphaFoldDB" id="A0A9P8KWV2"/>
<dbReference type="EMBL" id="JAGHQL010000237">
    <property type="protein sequence ID" value="KAH0536071.1"/>
    <property type="molecule type" value="Genomic_DNA"/>
</dbReference>
<protein>
    <recommendedName>
        <fullName evidence="3">RteC protein</fullName>
    </recommendedName>
</protein>
<accession>A0A9P8KWV2</accession>
<comment type="caution">
    <text evidence="1">The sequence shown here is derived from an EMBL/GenBank/DDBJ whole genome shotgun (WGS) entry which is preliminary data.</text>
</comment>
<dbReference type="Pfam" id="PF09357">
    <property type="entry name" value="RteC"/>
    <property type="match status" value="1"/>
</dbReference>
<proteinExistence type="predicted"/>
<reference evidence="1" key="1">
    <citation type="submission" date="2021-03" db="EMBL/GenBank/DDBJ databases">
        <title>Comparative genomics and phylogenomic investigation of the class Geoglossomycetes provide insights into ecological specialization and systematics.</title>
        <authorList>
            <person name="Melie T."/>
            <person name="Pirro S."/>
            <person name="Miller A.N."/>
            <person name="Quandt A."/>
        </authorList>
    </citation>
    <scope>NUCLEOTIDE SEQUENCE</scope>
    <source>
        <strain evidence="1">GBOQ0MN5Z8</strain>
    </source>
</reference>
<evidence type="ECO:0008006" key="3">
    <source>
        <dbReference type="Google" id="ProtNLM"/>
    </source>
</evidence>
<organism evidence="1 2">
    <name type="scientific">Glutinoglossum americanum</name>
    <dbReference type="NCBI Taxonomy" id="1670608"/>
    <lineage>
        <taxon>Eukaryota</taxon>
        <taxon>Fungi</taxon>
        <taxon>Dikarya</taxon>
        <taxon>Ascomycota</taxon>
        <taxon>Pezizomycotina</taxon>
        <taxon>Geoglossomycetes</taxon>
        <taxon>Geoglossales</taxon>
        <taxon>Geoglossaceae</taxon>
        <taxon>Glutinoglossum</taxon>
    </lineage>
</organism>
<dbReference type="InterPro" id="IPR018534">
    <property type="entry name" value="Tet_reg_excision_RteC"/>
</dbReference>
<evidence type="ECO:0000313" key="2">
    <source>
        <dbReference type="Proteomes" id="UP000698800"/>
    </source>
</evidence>
<evidence type="ECO:0000313" key="1">
    <source>
        <dbReference type="EMBL" id="KAH0536071.1"/>
    </source>
</evidence>
<name>A0A9P8KWV2_9PEZI</name>
<sequence length="284" mass="32949">MSNLTDRSGRLFTSMNEQLAQINKLRESPLNCAQKAVVVCNKTIKDLNEMVQNTPFTDKEEEINFFKAIKPRFTAELVYYAKLYQVHLHWPLGDENVHREYLRKTMRQFQQFFEDNFDFFIYWRTGSTDQDEAYFLRNDGSAYRVLPLPLYIKGDQCSTGYDLLVACILAFERLVDYLKEHLSPAQPPRPPQLSAAALQVLLNWTAEKVDFVELCYSLAESGALNNGEATLHDIFTMLGATFNIHIKDYARKWIDIRARKSDKPSFIEKLVGFFKKARDKSDGK</sequence>
<keyword evidence="2" id="KW-1185">Reference proteome</keyword>
<dbReference type="Proteomes" id="UP000698800">
    <property type="component" value="Unassembled WGS sequence"/>
</dbReference>